<dbReference type="CDD" id="cd00090">
    <property type="entry name" value="HTH_ARSR"/>
    <property type="match status" value="1"/>
</dbReference>
<dbReference type="GO" id="GO:0003677">
    <property type="term" value="F:DNA binding"/>
    <property type="evidence" value="ECO:0007669"/>
    <property type="project" value="UniProtKB-KW"/>
</dbReference>
<dbReference type="Proteomes" id="UP001259347">
    <property type="component" value="Unassembled WGS sequence"/>
</dbReference>
<name>A0ABU1S8U7_9MICO</name>
<dbReference type="RefSeq" id="WP_310017441.1">
    <property type="nucleotide sequence ID" value="NZ_JAVDUM010000002.1"/>
</dbReference>
<gene>
    <name evidence="2" type="ORF">J2Y69_000627</name>
</gene>
<feature type="domain" description="HTH arsR-type" evidence="1">
    <location>
        <begin position="1"/>
        <end position="95"/>
    </location>
</feature>
<dbReference type="PANTHER" id="PTHR39168:SF1">
    <property type="entry name" value="TRANSCRIPTIONAL REGULATORY PROTEIN"/>
    <property type="match status" value="1"/>
</dbReference>
<protein>
    <submittedName>
        <fullName evidence="2">DNA-binding transcriptional ArsR family regulator</fullName>
    </submittedName>
</protein>
<dbReference type="InterPro" id="IPR052543">
    <property type="entry name" value="HTH_Metal-responsive_Reg"/>
</dbReference>
<sequence length="248" mass="26100">MSIDPHSVAQLGSAIGNPARVAMCLAMLDGRAWTAGELARVAGVAKSTASEHLTALLEADLVTIRKQRRHAYVCLASPEAAHLIEAAASYAGTPAPVNSMRTATARDDLAAARTCYDHLAGALGVALFDALVDRDLLSVDDGLTVTAEGRSFFAELGGPGALVSPTRRPLVKTCLDWTERRSHLAGHLGGALLRTFVDRAWVAPRSTPRALTVTAAGLDALRTIFGVETDVWPPHRLDEHGGNAVGAR</sequence>
<comment type="caution">
    <text evidence="2">The sequence shown here is derived from an EMBL/GenBank/DDBJ whole genome shotgun (WGS) entry which is preliminary data.</text>
</comment>
<dbReference type="PANTHER" id="PTHR39168">
    <property type="entry name" value="TRANSCRIPTIONAL REGULATOR-RELATED"/>
    <property type="match status" value="1"/>
</dbReference>
<organism evidence="2 3">
    <name type="scientific">Microbacterium resistens</name>
    <dbReference type="NCBI Taxonomy" id="156977"/>
    <lineage>
        <taxon>Bacteria</taxon>
        <taxon>Bacillati</taxon>
        <taxon>Actinomycetota</taxon>
        <taxon>Actinomycetes</taxon>
        <taxon>Micrococcales</taxon>
        <taxon>Microbacteriaceae</taxon>
        <taxon>Microbacterium</taxon>
    </lineage>
</organism>
<accession>A0ABU1S8U7</accession>
<proteinExistence type="predicted"/>
<evidence type="ECO:0000313" key="2">
    <source>
        <dbReference type="EMBL" id="MDR6866042.1"/>
    </source>
</evidence>
<keyword evidence="2" id="KW-0238">DNA-binding</keyword>
<dbReference type="SMART" id="SM00418">
    <property type="entry name" value="HTH_ARSR"/>
    <property type="match status" value="1"/>
</dbReference>
<dbReference type="Pfam" id="PF12840">
    <property type="entry name" value="HTH_20"/>
    <property type="match status" value="1"/>
</dbReference>
<evidence type="ECO:0000259" key="1">
    <source>
        <dbReference type="PROSITE" id="PS50987"/>
    </source>
</evidence>
<keyword evidence="3" id="KW-1185">Reference proteome</keyword>
<dbReference type="InterPro" id="IPR011991">
    <property type="entry name" value="ArsR-like_HTH"/>
</dbReference>
<evidence type="ECO:0000313" key="3">
    <source>
        <dbReference type="Proteomes" id="UP001259347"/>
    </source>
</evidence>
<dbReference type="EMBL" id="JAVDUM010000002">
    <property type="protein sequence ID" value="MDR6866042.1"/>
    <property type="molecule type" value="Genomic_DNA"/>
</dbReference>
<dbReference type="InterPro" id="IPR001845">
    <property type="entry name" value="HTH_ArsR_DNA-bd_dom"/>
</dbReference>
<dbReference type="SUPFAM" id="SSF46785">
    <property type="entry name" value="Winged helix' DNA-binding domain"/>
    <property type="match status" value="1"/>
</dbReference>
<dbReference type="InterPro" id="IPR036388">
    <property type="entry name" value="WH-like_DNA-bd_sf"/>
</dbReference>
<dbReference type="Gene3D" id="1.10.10.10">
    <property type="entry name" value="Winged helix-like DNA-binding domain superfamily/Winged helix DNA-binding domain"/>
    <property type="match status" value="1"/>
</dbReference>
<dbReference type="InterPro" id="IPR036390">
    <property type="entry name" value="WH_DNA-bd_sf"/>
</dbReference>
<reference evidence="2 3" key="1">
    <citation type="submission" date="2023-07" db="EMBL/GenBank/DDBJ databases">
        <title>Sorghum-associated microbial communities from plants grown in Nebraska, USA.</title>
        <authorList>
            <person name="Schachtman D."/>
        </authorList>
    </citation>
    <scope>NUCLEOTIDE SEQUENCE [LARGE SCALE GENOMIC DNA]</scope>
    <source>
        <strain evidence="2 3">2980</strain>
    </source>
</reference>
<dbReference type="PROSITE" id="PS50987">
    <property type="entry name" value="HTH_ARSR_2"/>
    <property type="match status" value="1"/>
</dbReference>